<dbReference type="Proteomes" id="UP001348265">
    <property type="component" value="Unassembled WGS sequence"/>
</dbReference>
<accession>A0ABU7WYY4</accession>
<evidence type="ECO:0000313" key="2">
    <source>
        <dbReference type="EMBL" id="MEF3116731.1"/>
    </source>
</evidence>
<sequence>MVMLPALMVTVLALAGTAYFDVHRRTEELRDRYAPALVDLAHARVSLVLAQQEAEQRLGTGDDAPLPQTALVGLGERYPSLVTEASQSLNNAVQTGALSRAEEQVVRVVAGLVSAYDGWIDWAGSHHDSEPLCRAGMDYAADLLRTGPTSVLQRIGVLEADLRAAVADRADRHMVLAVAASVALPATLVLLFVLAGLLDFVRAGLRVRSPLLLLSALPVLLVLVVLSCGVAAQQRAQRDVQRSVSWIGKITVPRPPTDGTQRADTPRGPDAAIERADTALAERLRNTHPDGWARTSALALAAGAAGAVGCGLTLRRYGREHWKIDWGKA</sequence>
<evidence type="ECO:0000256" key="1">
    <source>
        <dbReference type="SAM" id="Phobius"/>
    </source>
</evidence>
<keyword evidence="1" id="KW-0472">Membrane</keyword>
<keyword evidence="1" id="KW-0812">Transmembrane</keyword>
<evidence type="ECO:0008006" key="4">
    <source>
        <dbReference type="Google" id="ProtNLM"/>
    </source>
</evidence>
<protein>
    <recommendedName>
        <fullName evidence="4">Integral membrane protein</fullName>
    </recommendedName>
</protein>
<evidence type="ECO:0000313" key="3">
    <source>
        <dbReference type="Proteomes" id="UP001348265"/>
    </source>
</evidence>
<name>A0ABU7WYY4_9ACTN</name>
<feature type="transmembrane region" description="Helical" evidence="1">
    <location>
        <begin position="174"/>
        <end position="198"/>
    </location>
</feature>
<dbReference type="RefSeq" id="WP_331788355.1">
    <property type="nucleotide sequence ID" value="NZ_JAVFKM010000014.1"/>
</dbReference>
<reference evidence="2 3" key="1">
    <citation type="submission" date="2023-08" db="EMBL/GenBank/DDBJ databases">
        <authorList>
            <person name="Sharma P."/>
            <person name="Verma V."/>
            <person name="Mohan M.K."/>
            <person name="Dubey A.K."/>
        </authorList>
    </citation>
    <scope>NUCLEOTIDE SEQUENCE [LARGE SCALE GENOMIC DNA]</scope>
    <source>
        <strain evidence="2 3">ADP4</strain>
    </source>
</reference>
<dbReference type="EMBL" id="JAVFKM010000014">
    <property type="protein sequence ID" value="MEF3116731.1"/>
    <property type="molecule type" value="Genomic_DNA"/>
</dbReference>
<comment type="caution">
    <text evidence="2">The sequence shown here is derived from an EMBL/GenBank/DDBJ whole genome shotgun (WGS) entry which is preliminary data.</text>
</comment>
<keyword evidence="1" id="KW-1133">Transmembrane helix</keyword>
<proteinExistence type="predicted"/>
<keyword evidence="3" id="KW-1185">Reference proteome</keyword>
<organism evidence="2 3">
    <name type="scientific">Streptomyces chrestomyceticus</name>
    <dbReference type="NCBI Taxonomy" id="68185"/>
    <lineage>
        <taxon>Bacteria</taxon>
        <taxon>Bacillati</taxon>
        <taxon>Actinomycetota</taxon>
        <taxon>Actinomycetes</taxon>
        <taxon>Kitasatosporales</taxon>
        <taxon>Streptomycetaceae</taxon>
        <taxon>Streptomyces</taxon>
    </lineage>
</organism>
<gene>
    <name evidence="2" type="ORF">RB636_26515</name>
</gene>
<feature type="transmembrane region" description="Helical" evidence="1">
    <location>
        <begin position="210"/>
        <end position="232"/>
    </location>
</feature>